<keyword evidence="3" id="KW-1185">Reference proteome</keyword>
<feature type="compositionally biased region" description="Low complexity" evidence="1">
    <location>
        <begin position="34"/>
        <end position="47"/>
    </location>
</feature>
<feature type="region of interest" description="Disordered" evidence="1">
    <location>
        <begin position="22"/>
        <end position="117"/>
    </location>
</feature>
<feature type="region of interest" description="Disordered" evidence="1">
    <location>
        <begin position="145"/>
        <end position="166"/>
    </location>
</feature>
<feature type="region of interest" description="Disordered" evidence="1">
    <location>
        <begin position="229"/>
        <end position="250"/>
    </location>
</feature>
<feature type="compositionally biased region" description="Low complexity" evidence="1">
    <location>
        <begin position="58"/>
        <end position="78"/>
    </location>
</feature>
<dbReference type="KEGG" id="hir:HETIRDRAFT_415228"/>
<dbReference type="Proteomes" id="UP000030671">
    <property type="component" value="Unassembled WGS sequence"/>
</dbReference>
<gene>
    <name evidence="2" type="ORF">HETIRDRAFT_415228</name>
</gene>
<dbReference type="eggNOG" id="ENOG502SE4R">
    <property type="taxonomic scope" value="Eukaryota"/>
</dbReference>
<evidence type="ECO:0000313" key="3">
    <source>
        <dbReference type="Proteomes" id="UP000030671"/>
    </source>
</evidence>
<sequence length="250" mass="26308">MFPRLLRPPSLPASRRAYSFFSSKSGGGRYFNSAKPPKAVAPAAVRPSDPDAKPAPDDPSASASSAAPAQQPAAAAPALTHAHKPADAPSSASAPLPSPFHPSTLFSPQQPFHPQLSPHDLKLHQFFSLHRPLFLNTPPTALFDPTPAASLTGPPRSPASDADADADARAELAALDDPPEASLEADADAARQLARALVINSVGAAIAWDDTLRRLGIPTDQIPLDPAAAAAHIRADSTKRKRRKKMKKHK</sequence>
<name>W4KKC5_HETIT</name>
<dbReference type="HOGENOM" id="CLU_069668_0_0_1"/>
<evidence type="ECO:0008006" key="4">
    <source>
        <dbReference type="Google" id="ProtNLM"/>
    </source>
</evidence>
<dbReference type="RefSeq" id="XP_009543038.1">
    <property type="nucleotide sequence ID" value="XM_009544743.1"/>
</dbReference>
<dbReference type="AlphaFoldDB" id="W4KKC5"/>
<dbReference type="OrthoDB" id="3268560at2759"/>
<organism evidence="2 3">
    <name type="scientific">Heterobasidion irregulare (strain TC 32-1)</name>
    <dbReference type="NCBI Taxonomy" id="747525"/>
    <lineage>
        <taxon>Eukaryota</taxon>
        <taxon>Fungi</taxon>
        <taxon>Dikarya</taxon>
        <taxon>Basidiomycota</taxon>
        <taxon>Agaricomycotina</taxon>
        <taxon>Agaricomycetes</taxon>
        <taxon>Russulales</taxon>
        <taxon>Bondarzewiaceae</taxon>
        <taxon>Heterobasidion</taxon>
        <taxon>Heterobasidion annosum species complex</taxon>
    </lineage>
</organism>
<evidence type="ECO:0000313" key="2">
    <source>
        <dbReference type="EMBL" id="ETW86283.1"/>
    </source>
</evidence>
<feature type="compositionally biased region" description="Basic residues" evidence="1">
    <location>
        <begin position="239"/>
        <end position="250"/>
    </location>
</feature>
<dbReference type="STRING" id="747525.W4KKC5"/>
<proteinExistence type="predicted"/>
<dbReference type="InParanoid" id="W4KKC5"/>
<evidence type="ECO:0000256" key="1">
    <source>
        <dbReference type="SAM" id="MobiDB-lite"/>
    </source>
</evidence>
<dbReference type="GeneID" id="20673231"/>
<reference evidence="2 3" key="1">
    <citation type="journal article" date="2012" name="New Phytol.">
        <title>Insight into trade-off between wood decay and parasitism from the genome of a fungal forest pathogen.</title>
        <authorList>
            <person name="Olson A."/>
            <person name="Aerts A."/>
            <person name="Asiegbu F."/>
            <person name="Belbahri L."/>
            <person name="Bouzid O."/>
            <person name="Broberg A."/>
            <person name="Canback B."/>
            <person name="Coutinho P.M."/>
            <person name="Cullen D."/>
            <person name="Dalman K."/>
            <person name="Deflorio G."/>
            <person name="van Diepen L.T."/>
            <person name="Dunand C."/>
            <person name="Duplessis S."/>
            <person name="Durling M."/>
            <person name="Gonthier P."/>
            <person name="Grimwood J."/>
            <person name="Fossdal C.G."/>
            <person name="Hansson D."/>
            <person name="Henrissat B."/>
            <person name="Hietala A."/>
            <person name="Himmelstrand K."/>
            <person name="Hoffmeister D."/>
            <person name="Hogberg N."/>
            <person name="James T.Y."/>
            <person name="Karlsson M."/>
            <person name="Kohler A."/>
            <person name="Kues U."/>
            <person name="Lee Y.H."/>
            <person name="Lin Y.C."/>
            <person name="Lind M."/>
            <person name="Lindquist E."/>
            <person name="Lombard V."/>
            <person name="Lucas S."/>
            <person name="Lunden K."/>
            <person name="Morin E."/>
            <person name="Murat C."/>
            <person name="Park J."/>
            <person name="Raffaello T."/>
            <person name="Rouze P."/>
            <person name="Salamov A."/>
            <person name="Schmutz J."/>
            <person name="Solheim H."/>
            <person name="Stahlberg J."/>
            <person name="Velez H."/>
            <person name="de Vries R.P."/>
            <person name="Wiebenga A."/>
            <person name="Woodward S."/>
            <person name="Yakovlev I."/>
            <person name="Garbelotto M."/>
            <person name="Martin F."/>
            <person name="Grigoriev I.V."/>
            <person name="Stenlid J."/>
        </authorList>
    </citation>
    <scope>NUCLEOTIDE SEQUENCE [LARGE SCALE GENOMIC DNA]</scope>
    <source>
        <strain evidence="2 3">TC 32-1</strain>
    </source>
</reference>
<protein>
    <recommendedName>
        <fullName evidence="4">Mitochondrial mRNA-processing protein COX24 C-terminal domain-containing protein</fullName>
    </recommendedName>
</protein>
<accession>W4KKC5</accession>
<dbReference type="EMBL" id="KI925455">
    <property type="protein sequence ID" value="ETW86283.1"/>
    <property type="molecule type" value="Genomic_DNA"/>
</dbReference>